<name>W1P4U6_AMBTC</name>
<evidence type="ECO:0000256" key="5">
    <source>
        <dbReference type="ARBA" id="ARBA00022786"/>
    </source>
</evidence>
<dbReference type="InterPro" id="IPR045322">
    <property type="entry name" value="HECTD1/TRIP12-like"/>
</dbReference>
<dbReference type="InterPro" id="IPR016024">
    <property type="entry name" value="ARM-type_fold"/>
</dbReference>
<dbReference type="Gene3D" id="3.90.1750.10">
    <property type="entry name" value="Hect, E3 ligase catalytic domains"/>
    <property type="match status" value="1"/>
</dbReference>
<evidence type="ECO:0000256" key="6">
    <source>
        <dbReference type="PROSITE-ProRule" id="PRU00104"/>
    </source>
</evidence>
<dbReference type="PANTHER" id="PTHR45670">
    <property type="entry name" value="E3 UBIQUITIN-PROTEIN LIGASE TRIP12"/>
    <property type="match status" value="1"/>
</dbReference>
<dbReference type="CDD" id="cd00078">
    <property type="entry name" value="HECTc"/>
    <property type="match status" value="1"/>
</dbReference>
<reference evidence="10" key="1">
    <citation type="journal article" date="2013" name="Science">
        <title>The Amborella genome and the evolution of flowering plants.</title>
        <authorList>
            <consortium name="Amborella Genome Project"/>
        </authorList>
    </citation>
    <scope>NUCLEOTIDE SEQUENCE [LARGE SCALE GENOMIC DNA]</scope>
</reference>
<dbReference type="Gene3D" id="3.30.2410.10">
    <property type="entry name" value="Hect, E3 ligase catalytic domain"/>
    <property type="match status" value="1"/>
</dbReference>
<evidence type="ECO:0000256" key="1">
    <source>
        <dbReference type="ARBA" id="ARBA00000885"/>
    </source>
</evidence>
<keyword evidence="10" id="KW-1185">Reference proteome</keyword>
<feature type="compositionally biased region" description="Low complexity" evidence="7">
    <location>
        <begin position="82"/>
        <end position="103"/>
    </location>
</feature>
<dbReference type="Pfam" id="PF00632">
    <property type="entry name" value="HECT"/>
    <property type="match status" value="1"/>
</dbReference>
<dbReference type="SUPFAM" id="SSF56204">
    <property type="entry name" value="Hect, E3 ligase catalytic domain"/>
    <property type="match status" value="1"/>
</dbReference>
<comment type="similarity">
    <text evidence="2">Belongs to the UPL family. K-HECT subfamily.</text>
</comment>
<feature type="domain" description="HECT" evidence="8">
    <location>
        <begin position="1290"/>
        <end position="1661"/>
    </location>
</feature>
<feature type="region of interest" description="Disordered" evidence="7">
    <location>
        <begin position="849"/>
        <end position="889"/>
    </location>
</feature>
<dbReference type="EMBL" id="KI394095">
    <property type="protein sequence ID" value="ERN04907.1"/>
    <property type="molecule type" value="Genomic_DNA"/>
</dbReference>
<dbReference type="PROSITE" id="PS51257">
    <property type="entry name" value="PROKAR_LIPOPROTEIN"/>
    <property type="match status" value="1"/>
</dbReference>
<dbReference type="InterPro" id="IPR000569">
    <property type="entry name" value="HECT_dom"/>
</dbReference>
<dbReference type="GO" id="GO:0043161">
    <property type="term" value="P:proteasome-mediated ubiquitin-dependent protein catabolic process"/>
    <property type="evidence" value="ECO:0000318"/>
    <property type="project" value="GO_Central"/>
</dbReference>
<evidence type="ECO:0000259" key="8">
    <source>
        <dbReference type="PROSITE" id="PS50237"/>
    </source>
</evidence>
<dbReference type="InterPro" id="IPR057948">
    <property type="entry name" value="TPR_TRIP12_N"/>
</dbReference>
<protein>
    <recommendedName>
        <fullName evidence="3">HECT-type E3 ubiquitin transferase</fullName>
        <ecNumber evidence="3">2.3.2.26</ecNumber>
    </recommendedName>
</protein>
<feature type="active site" description="Glycyl thioester intermediate" evidence="6">
    <location>
        <position position="1628"/>
    </location>
</feature>
<dbReference type="eggNOG" id="KOG0168">
    <property type="taxonomic scope" value="Eukaryota"/>
</dbReference>
<evidence type="ECO:0000256" key="3">
    <source>
        <dbReference type="ARBA" id="ARBA00012485"/>
    </source>
</evidence>
<proteinExistence type="inferred from homology"/>
<dbReference type="HOGENOM" id="CLU_000366_1_0_1"/>
<dbReference type="FunFam" id="3.30.2410.10:FF:000007">
    <property type="entry name" value="Putative E3 ubiquitin-protein ligase HECTD1"/>
    <property type="match status" value="1"/>
</dbReference>
<dbReference type="SUPFAM" id="SSF48371">
    <property type="entry name" value="ARM repeat"/>
    <property type="match status" value="1"/>
</dbReference>
<evidence type="ECO:0000313" key="10">
    <source>
        <dbReference type="Proteomes" id="UP000017836"/>
    </source>
</evidence>
<dbReference type="InterPro" id="IPR011989">
    <property type="entry name" value="ARM-like"/>
</dbReference>
<dbReference type="Gene3D" id="1.25.10.10">
    <property type="entry name" value="Leucine-rich Repeat Variant"/>
    <property type="match status" value="1"/>
</dbReference>
<comment type="catalytic activity">
    <reaction evidence="1">
        <text>S-ubiquitinyl-[E2 ubiquitin-conjugating enzyme]-L-cysteine + [acceptor protein]-L-lysine = [E2 ubiquitin-conjugating enzyme]-L-cysteine + N(6)-ubiquitinyl-[acceptor protein]-L-lysine.</text>
        <dbReference type="EC" id="2.3.2.26"/>
    </reaction>
</comment>
<dbReference type="Pfam" id="PF25579">
    <property type="entry name" value="TPR_TRIP12_N"/>
    <property type="match status" value="1"/>
</dbReference>
<keyword evidence="5 6" id="KW-0833">Ubl conjugation pathway</keyword>
<dbReference type="EC" id="2.3.2.26" evidence="3"/>
<dbReference type="SMART" id="SM00119">
    <property type="entry name" value="HECTc"/>
    <property type="match status" value="1"/>
</dbReference>
<dbReference type="InterPro" id="IPR035983">
    <property type="entry name" value="Hect_E3_ubiquitin_ligase"/>
</dbReference>
<evidence type="ECO:0000256" key="7">
    <source>
        <dbReference type="SAM" id="MobiDB-lite"/>
    </source>
</evidence>
<accession>W1P4U6</accession>
<feature type="compositionally biased region" description="Low complexity" evidence="7">
    <location>
        <begin position="851"/>
        <end position="863"/>
    </location>
</feature>
<dbReference type="GO" id="GO:0000209">
    <property type="term" value="P:protein polyubiquitination"/>
    <property type="evidence" value="ECO:0000318"/>
    <property type="project" value="GO_Central"/>
</dbReference>
<gene>
    <name evidence="9" type="ORF">AMTR_s00080p00063640</name>
</gene>
<feature type="compositionally biased region" description="Polar residues" evidence="7">
    <location>
        <begin position="26"/>
        <end position="35"/>
    </location>
</feature>
<dbReference type="PANTHER" id="PTHR45670:SF10">
    <property type="entry name" value="E3 UBIQUITIN-PROTEIN LIGASE UPL4"/>
    <property type="match status" value="1"/>
</dbReference>
<dbReference type="Proteomes" id="UP000017836">
    <property type="component" value="Unassembled WGS sequence"/>
</dbReference>
<dbReference type="eggNOG" id="KOG0170">
    <property type="taxonomic scope" value="Eukaryota"/>
</dbReference>
<sequence length="1661" mass="182447">METRSRSRKRAEALELMPADKRACNGASTSASCSRANEAPPKTLDHKMESSGSVSGEHVEGVNGDRKDGGNPQQVSGGPVEGDNGNPNDGGNPQEDSDYASSSDSEEDQIPKFEYGNAGVWECPYGNRKTLSDKIKRVVSSIVAGPKEHGSFSMLALLTELCDYLPFCMEDCFGSVSLDSFVPVLVGVVKEEGEPDTMLLAVRALTHLCDVMPKSCAIVVRHNAVHAFCARLMAVQYVDVAEQCLRALEKISRDHAAACLHSGAIMAVLPIVDFFSTGIQRVALSTAANICKKLDHQSYPLVIDAIPILCNLLQYEDQKLVENVAICLIRIGEALKGSSDKLDELCKLGVIAQALHLISSNSRIIVSKTTYSGLIGLLSILASGSSLAVKVLFDLNISHTLRDILACSDLAPSTVYSSSEDLSSKKMLEVLNLLNVLLPPPSPGDEKLQSWFEKEKHFKDQPEFLRQFGLDILPILIQVVGSGATVAICYSSLSVMNKLIYFSPSDMLLNMLEGTNISSFLGSVLRSKDLHVLIAALHIVELAMQKCHDTFQKLFVKEGVLYAVDALLLPEKLPDSHALLQQPTSSSVKPTRCLCFSSSVTRSPSSEVRTCHVNKEMVCSIAKRIKDTYFHSVSKDANVAFTEMVQKMKDLCSELRDNADISITKGTSARHERYLSNILESMVSELIGEDQLSTFEFIESGIVNSFIDYLYGGRKVDVAGLSGHIEVFLKRFQKFAALTLSSPSPHCEVIPLTAMVRNLQSVLTSLEHFPVVSSHVPKPRSSYSTIPGARSLICPCFRVHFVRAEGDATLSDFSSDVLAVDPLSSMESIEEYLWPRVCKSGERKSVGGCVGSSEGSSSLTSPSIATHGTGHRNTSGNNLSASSSKTTEKVDLDTNITGASINHEGSAGVIEGSSQTFMEIQGNKSEISAAEIKTTVERVPAVSGGGVASFVRRSLISLMRALPFVAQANNTNRRKKSVAVTDVSATAQTVANKDLPSKEGKSGETPSSSDKKKLRGTPKTEHSIPKLNFCLHGKVMNRSLSLYQAIIQQENVGICDINVGPKIWSDVYQITYGRATKPCIVDHEGEFQIPFSCNNGMFLGHLQYFRSILSEGLSCELDKSDPIYNVLLLLKVLEGLNRFSFHIKAHNNSSTFAEGRVDKFDALKATLPSIPQKEFVSSKLTEKLEQQMQDPLAITDHGLPSWCRQLITSCPFLFSFESKSKYFQLAASGTSRVPQLPSTMNSGRWSILPHDIERLRSSHLTRRKFSISRRHILDSASKIMSSCSSGKIIVEVEYEGEVGTGLGPTLEFYTLVSREFQKVGLGMWRDTTMQFHAEGSSQVQDSGFVVALMGLFPCPWSSSSNSSNGIQFSEVIKKFTLLGQIVAKALEDGRLLDLPFSRAFYKLILGEDLDLYDIQLFDAEFGKTLQEMKAIVDRKRYLESVPCRNKRLISSLSFRDTKIEDLCLDFTVPGYSDYILKIGPQYKQVNIYNLDEYVSSMVDATVGSGISRQVEAFKSGFNQILPLEYLKIFAEDELERLLCGEINIWQSDNLLDEIKFDHGYTASSPPVINLLEIIQEFGSDQRRAFLQFVTGAPRLPPGGFAALNPKLTIVRKHFGDGTAWDLPSVMTCANYLKLPPYSSKDQMRERLLYAITEGQGSFHLS</sequence>
<dbReference type="PROSITE" id="PS50237">
    <property type="entry name" value="HECT"/>
    <property type="match status" value="1"/>
</dbReference>
<dbReference type="OMA" id="FFTIHAQ"/>
<feature type="compositionally biased region" description="Basic and acidic residues" evidence="7">
    <location>
        <begin position="1"/>
        <end position="23"/>
    </location>
</feature>
<evidence type="ECO:0000256" key="2">
    <source>
        <dbReference type="ARBA" id="ARBA00006331"/>
    </source>
</evidence>
<organism evidence="9 10">
    <name type="scientific">Amborella trichopoda</name>
    <dbReference type="NCBI Taxonomy" id="13333"/>
    <lineage>
        <taxon>Eukaryota</taxon>
        <taxon>Viridiplantae</taxon>
        <taxon>Streptophyta</taxon>
        <taxon>Embryophyta</taxon>
        <taxon>Tracheophyta</taxon>
        <taxon>Spermatophyta</taxon>
        <taxon>Magnoliopsida</taxon>
        <taxon>Amborellales</taxon>
        <taxon>Amborellaceae</taxon>
        <taxon>Amborella</taxon>
    </lineage>
</organism>
<evidence type="ECO:0000256" key="4">
    <source>
        <dbReference type="ARBA" id="ARBA00022679"/>
    </source>
</evidence>
<dbReference type="STRING" id="13333.W1P4U6"/>
<feature type="region of interest" description="Disordered" evidence="7">
    <location>
        <begin position="989"/>
        <end position="1021"/>
    </location>
</feature>
<dbReference type="KEGG" id="atr:18433072"/>
<feature type="compositionally biased region" description="Basic and acidic residues" evidence="7">
    <location>
        <begin position="57"/>
        <end position="69"/>
    </location>
</feature>
<feature type="region of interest" description="Disordered" evidence="7">
    <location>
        <begin position="1"/>
        <end position="109"/>
    </location>
</feature>
<dbReference type="GO" id="GO:0061630">
    <property type="term" value="F:ubiquitin protein ligase activity"/>
    <property type="evidence" value="ECO:0000318"/>
    <property type="project" value="GO_Central"/>
</dbReference>
<evidence type="ECO:0000313" key="9">
    <source>
        <dbReference type="EMBL" id="ERN04907.1"/>
    </source>
</evidence>
<dbReference type="Gramene" id="ERN04907">
    <property type="protein sequence ID" value="ERN04907"/>
    <property type="gene ID" value="AMTR_s00080p00063640"/>
</dbReference>
<dbReference type="OrthoDB" id="423283at2759"/>
<feature type="compositionally biased region" description="Polar residues" evidence="7">
    <location>
        <begin position="871"/>
        <end position="885"/>
    </location>
</feature>
<keyword evidence="4" id="KW-0808">Transferase</keyword>